<dbReference type="Gene3D" id="3.30.1340.10">
    <property type="entry name" value="HPr-like"/>
    <property type="match status" value="1"/>
</dbReference>
<dbReference type="Proteomes" id="UP001589747">
    <property type="component" value="Unassembled WGS sequence"/>
</dbReference>
<comment type="caution">
    <text evidence="2">The sequence shown here is derived from an EMBL/GenBank/DDBJ whole genome shotgun (WGS) entry which is preliminary data.</text>
</comment>
<sequence>MDGLGTRAIVDINQTANQFRSSIVMKAGSRIIDVKSILGLSFSLLGHDRYELDIHGPDEEEARVAMLDVFHKHDLAAVLTATKNEAGNENE</sequence>
<evidence type="ECO:0000313" key="2">
    <source>
        <dbReference type="EMBL" id="MFB9328590.1"/>
    </source>
</evidence>
<dbReference type="Pfam" id="PF00381">
    <property type="entry name" value="PTS-HPr"/>
    <property type="match status" value="1"/>
</dbReference>
<accession>A0ABV5KUN2</accession>
<gene>
    <name evidence="2" type="ORF">ACFFSY_21865</name>
</gene>
<keyword evidence="3" id="KW-1185">Reference proteome</keyword>
<dbReference type="InterPro" id="IPR000032">
    <property type="entry name" value="HPr-like"/>
</dbReference>
<dbReference type="EMBL" id="JBHMDO010000034">
    <property type="protein sequence ID" value="MFB9328590.1"/>
    <property type="molecule type" value="Genomic_DNA"/>
</dbReference>
<dbReference type="RefSeq" id="WP_377498047.1">
    <property type="nucleotide sequence ID" value="NZ_JBHMDO010000034.1"/>
</dbReference>
<name>A0ABV5KUN2_9BACL</name>
<dbReference type="SUPFAM" id="SSF55594">
    <property type="entry name" value="HPr-like"/>
    <property type="match status" value="1"/>
</dbReference>
<dbReference type="InterPro" id="IPR035895">
    <property type="entry name" value="HPr-like_sf"/>
</dbReference>
<feature type="domain" description="HPr" evidence="1">
    <location>
        <begin position="3"/>
        <end position="70"/>
    </location>
</feature>
<evidence type="ECO:0000313" key="3">
    <source>
        <dbReference type="Proteomes" id="UP001589747"/>
    </source>
</evidence>
<proteinExistence type="predicted"/>
<organism evidence="2 3">
    <name type="scientific">Paenibacillus aurantiacus</name>
    <dbReference type="NCBI Taxonomy" id="1936118"/>
    <lineage>
        <taxon>Bacteria</taxon>
        <taxon>Bacillati</taxon>
        <taxon>Bacillota</taxon>
        <taxon>Bacilli</taxon>
        <taxon>Bacillales</taxon>
        <taxon>Paenibacillaceae</taxon>
        <taxon>Paenibacillus</taxon>
    </lineage>
</organism>
<evidence type="ECO:0000259" key="1">
    <source>
        <dbReference type="Pfam" id="PF00381"/>
    </source>
</evidence>
<protein>
    <submittedName>
        <fullName evidence="2">HPr family phosphocarrier protein</fullName>
    </submittedName>
</protein>
<reference evidence="2 3" key="1">
    <citation type="submission" date="2024-09" db="EMBL/GenBank/DDBJ databases">
        <authorList>
            <person name="Sun Q."/>
            <person name="Mori K."/>
        </authorList>
    </citation>
    <scope>NUCLEOTIDE SEQUENCE [LARGE SCALE GENOMIC DNA]</scope>
    <source>
        <strain evidence="2 3">TISTR 2452</strain>
    </source>
</reference>